<dbReference type="Gene3D" id="2.60.40.10">
    <property type="entry name" value="Immunoglobulins"/>
    <property type="match status" value="1"/>
</dbReference>
<accession>A0ABW1A091</accession>
<feature type="signal peptide" evidence="2">
    <location>
        <begin position="1"/>
        <end position="34"/>
    </location>
</feature>
<proteinExistence type="predicted"/>
<evidence type="ECO:0000259" key="3">
    <source>
        <dbReference type="Pfam" id="PF01345"/>
    </source>
</evidence>
<keyword evidence="2" id="KW-0732">Signal</keyword>
<feature type="chain" id="PRO_5047225722" evidence="2">
    <location>
        <begin position="35"/>
        <end position="222"/>
    </location>
</feature>
<dbReference type="Proteomes" id="UP001596074">
    <property type="component" value="Unassembled WGS sequence"/>
</dbReference>
<dbReference type="InterPro" id="IPR013783">
    <property type="entry name" value="Ig-like_fold"/>
</dbReference>
<dbReference type="InterPro" id="IPR047589">
    <property type="entry name" value="DUF11_rpt"/>
</dbReference>
<comment type="caution">
    <text evidence="4">The sequence shown here is derived from an EMBL/GenBank/DDBJ whole genome shotgun (WGS) entry which is preliminary data.</text>
</comment>
<feature type="domain" description="DUF11" evidence="3">
    <location>
        <begin position="47"/>
        <end position="165"/>
    </location>
</feature>
<evidence type="ECO:0000256" key="1">
    <source>
        <dbReference type="SAM" id="MobiDB-lite"/>
    </source>
</evidence>
<reference evidence="5" key="1">
    <citation type="journal article" date="2019" name="Int. J. Syst. Evol. Microbiol.">
        <title>The Global Catalogue of Microorganisms (GCM) 10K type strain sequencing project: providing services to taxonomists for standard genome sequencing and annotation.</title>
        <authorList>
            <consortium name="The Broad Institute Genomics Platform"/>
            <consortium name="The Broad Institute Genome Sequencing Center for Infectious Disease"/>
            <person name="Wu L."/>
            <person name="Ma J."/>
        </authorList>
    </citation>
    <scope>NUCLEOTIDE SEQUENCE [LARGE SCALE GENOMIC DNA]</scope>
    <source>
        <strain evidence="5">KCTC 42087</strain>
    </source>
</reference>
<keyword evidence="5" id="KW-1185">Reference proteome</keyword>
<dbReference type="Pfam" id="PF01345">
    <property type="entry name" value="DUF11"/>
    <property type="match status" value="1"/>
</dbReference>
<dbReference type="InterPro" id="IPR001434">
    <property type="entry name" value="OmcB-like_DUF11"/>
</dbReference>
<evidence type="ECO:0000313" key="5">
    <source>
        <dbReference type="Proteomes" id="UP001596074"/>
    </source>
</evidence>
<sequence>MNNDASKGRAAALRLAVLAAAPLLGAVAPAGAHAAAHATGGARDVADVSVEAEAPARVRPGAEVPYDVTVRNAGPDRARNVILTASLPDGAVRTDNMGDFQHSSCTRGGATVACSIGTLEASEERSMRITLRPSQDVRPGTVLRAPVRVTTSTRETDLTDNRTQVRTTVDGAAPAQKGQQSQGQQGQQSQQGRPSAPEGRPATKYQPKQKEQSTKYRPSWRD</sequence>
<dbReference type="NCBIfam" id="TIGR01451">
    <property type="entry name" value="B_ant_repeat"/>
    <property type="match status" value="1"/>
</dbReference>
<name>A0ABW1A091_9ACTN</name>
<feature type="compositionally biased region" description="Basic and acidic residues" evidence="1">
    <location>
        <begin position="208"/>
        <end position="222"/>
    </location>
</feature>
<evidence type="ECO:0000256" key="2">
    <source>
        <dbReference type="SAM" id="SignalP"/>
    </source>
</evidence>
<organism evidence="4 5">
    <name type="scientific">Actinomadura rugatobispora</name>
    <dbReference type="NCBI Taxonomy" id="1994"/>
    <lineage>
        <taxon>Bacteria</taxon>
        <taxon>Bacillati</taxon>
        <taxon>Actinomycetota</taxon>
        <taxon>Actinomycetes</taxon>
        <taxon>Streptosporangiales</taxon>
        <taxon>Thermomonosporaceae</taxon>
        <taxon>Actinomadura</taxon>
    </lineage>
</organism>
<evidence type="ECO:0000313" key="4">
    <source>
        <dbReference type="EMBL" id="MFC5748571.1"/>
    </source>
</evidence>
<feature type="compositionally biased region" description="Low complexity" evidence="1">
    <location>
        <begin position="178"/>
        <end position="192"/>
    </location>
</feature>
<dbReference type="EMBL" id="JBHSON010000033">
    <property type="protein sequence ID" value="MFC5748571.1"/>
    <property type="molecule type" value="Genomic_DNA"/>
</dbReference>
<gene>
    <name evidence="4" type="ORF">ACFPZN_23400</name>
</gene>
<feature type="region of interest" description="Disordered" evidence="1">
    <location>
        <begin position="171"/>
        <end position="222"/>
    </location>
</feature>
<dbReference type="RefSeq" id="WP_378284244.1">
    <property type="nucleotide sequence ID" value="NZ_JBHSON010000033.1"/>
</dbReference>
<protein>
    <submittedName>
        <fullName evidence="4">DUF11 domain-containing protein</fullName>
    </submittedName>
</protein>